<dbReference type="EMBL" id="BTSY01000005">
    <property type="protein sequence ID" value="GMT27886.1"/>
    <property type="molecule type" value="Genomic_DNA"/>
</dbReference>
<dbReference type="AlphaFoldDB" id="A0AAV5W6T4"/>
<gene>
    <name evidence="2" type="ORF">PFISCL1PPCAC_19183</name>
</gene>
<evidence type="ECO:0000313" key="2">
    <source>
        <dbReference type="EMBL" id="GMT27886.1"/>
    </source>
</evidence>
<sequence>SLIFHLSLFITPFLYITNRVFLAPDASQLVWDHVISNMIFFACFKMCILVVIRFFDSQFADQYYLGLCFAAFTCYLCWSERSGKELLSILPHVTHSSRWS</sequence>
<keyword evidence="1" id="KW-0812">Transmembrane</keyword>
<organism evidence="2 3">
    <name type="scientific">Pristionchus fissidentatus</name>
    <dbReference type="NCBI Taxonomy" id="1538716"/>
    <lineage>
        <taxon>Eukaryota</taxon>
        <taxon>Metazoa</taxon>
        <taxon>Ecdysozoa</taxon>
        <taxon>Nematoda</taxon>
        <taxon>Chromadorea</taxon>
        <taxon>Rhabditida</taxon>
        <taxon>Rhabditina</taxon>
        <taxon>Diplogasteromorpha</taxon>
        <taxon>Diplogasteroidea</taxon>
        <taxon>Neodiplogasteridae</taxon>
        <taxon>Pristionchus</taxon>
    </lineage>
</organism>
<feature type="non-terminal residue" evidence="2">
    <location>
        <position position="1"/>
    </location>
</feature>
<accession>A0AAV5W6T4</accession>
<name>A0AAV5W6T4_9BILA</name>
<protein>
    <submittedName>
        <fullName evidence="2">Uncharacterized protein</fullName>
    </submittedName>
</protein>
<comment type="caution">
    <text evidence="2">The sequence shown here is derived from an EMBL/GenBank/DDBJ whole genome shotgun (WGS) entry which is preliminary data.</text>
</comment>
<evidence type="ECO:0000256" key="1">
    <source>
        <dbReference type="SAM" id="Phobius"/>
    </source>
</evidence>
<reference evidence="2" key="1">
    <citation type="submission" date="2023-10" db="EMBL/GenBank/DDBJ databases">
        <title>Genome assembly of Pristionchus species.</title>
        <authorList>
            <person name="Yoshida K."/>
            <person name="Sommer R.J."/>
        </authorList>
    </citation>
    <scope>NUCLEOTIDE SEQUENCE</scope>
    <source>
        <strain evidence="2">RS5133</strain>
    </source>
</reference>
<dbReference type="Proteomes" id="UP001432322">
    <property type="component" value="Unassembled WGS sequence"/>
</dbReference>
<keyword evidence="1" id="KW-1133">Transmembrane helix</keyword>
<proteinExistence type="predicted"/>
<feature type="transmembrane region" description="Helical" evidence="1">
    <location>
        <begin position="34"/>
        <end position="55"/>
    </location>
</feature>
<keyword evidence="1" id="KW-0472">Membrane</keyword>
<feature type="transmembrane region" description="Helical" evidence="1">
    <location>
        <begin position="6"/>
        <end position="22"/>
    </location>
</feature>
<keyword evidence="3" id="KW-1185">Reference proteome</keyword>
<evidence type="ECO:0000313" key="3">
    <source>
        <dbReference type="Proteomes" id="UP001432322"/>
    </source>
</evidence>